<dbReference type="Pfam" id="PF01154">
    <property type="entry name" value="HMG_CoA_synt_N"/>
    <property type="match status" value="1"/>
</dbReference>
<dbReference type="InterPro" id="IPR013746">
    <property type="entry name" value="HMG_CoA_synt_C_dom"/>
</dbReference>
<name>A0AAN7U0L9_9MYCE</name>
<dbReference type="CDD" id="cd00827">
    <property type="entry name" value="init_cond_enzymes"/>
    <property type="match status" value="1"/>
</dbReference>
<dbReference type="FunFam" id="3.40.47.10:FF:000008">
    <property type="entry name" value="3-hydroxy-3-methylglutaryl coenzyme A synthase"/>
    <property type="match status" value="1"/>
</dbReference>
<dbReference type="GO" id="GO:0010142">
    <property type="term" value="P:farnesyl diphosphate biosynthetic process, mevalonate pathway"/>
    <property type="evidence" value="ECO:0007669"/>
    <property type="project" value="InterPro"/>
</dbReference>
<dbReference type="Gene3D" id="3.40.47.10">
    <property type="match status" value="1"/>
</dbReference>
<feature type="binding site" evidence="4">
    <location>
        <position position="254"/>
    </location>
    <ligand>
        <name>CoA</name>
        <dbReference type="ChEBI" id="CHEBI:57287"/>
    </ligand>
</feature>
<keyword evidence="2 5" id="KW-0808">Transferase</keyword>
<evidence type="ECO:0000256" key="3">
    <source>
        <dbReference type="PIRSR" id="PIRSR610122-1"/>
    </source>
</evidence>
<dbReference type="GO" id="GO:0004421">
    <property type="term" value="F:hydroxymethylglutaryl-CoA synthase activity"/>
    <property type="evidence" value="ECO:0007669"/>
    <property type="project" value="UniProtKB-EC"/>
</dbReference>
<keyword evidence="5" id="KW-0443">Lipid metabolism</keyword>
<evidence type="ECO:0000256" key="1">
    <source>
        <dbReference type="ARBA" id="ARBA00007061"/>
    </source>
</evidence>
<evidence type="ECO:0000256" key="4">
    <source>
        <dbReference type="PIRSR" id="PIRSR610122-2"/>
    </source>
</evidence>
<comment type="function">
    <text evidence="5">Catalyzes the condensation of acetyl-CoA with acetoacetyl-CoA to form HMG-CoA.</text>
</comment>
<keyword evidence="5" id="KW-0752">Steroid biosynthesis</keyword>
<dbReference type="SUPFAM" id="SSF53901">
    <property type="entry name" value="Thiolase-like"/>
    <property type="match status" value="2"/>
</dbReference>
<dbReference type="InterPro" id="IPR013528">
    <property type="entry name" value="HMG_CoA_synth_N"/>
</dbReference>
<keyword evidence="5" id="KW-0753">Steroid metabolism</keyword>
<dbReference type="EC" id="2.3.3.10" evidence="5"/>
<feature type="active site" description="Proton donor/acceptor" evidence="3">
    <location>
        <position position="85"/>
    </location>
</feature>
<feature type="domain" description="Hydroxymethylglutaryl-coenzyme A synthase N-terminal" evidence="6">
    <location>
        <begin position="3"/>
        <end position="176"/>
    </location>
</feature>
<dbReference type="Proteomes" id="UP001344447">
    <property type="component" value="Unassembled WGS sequence"/>
</dbReference>
<keyword evidence="5" id="KW-0756">Sterol biosynthesis</keyword>
<sequence length="482" mass="53799">MSKPENIGIHGIEVYFPSTYVAQEDLEKFDGVSQGKYTLGLGQTNMAFCGDREDIYSLSLNAVNNLMEKFNVDPNSIGRLEVGTETVIDKSKSVKTVLMDLFAKHGNTSIDGVDTINACYGGTSALHNALQWIESSYWDGRNAIVVAGDIAVYEKGPARPTGGAGVVAMLIGPNAPITFETGLRGVHMENVYDFYKPDMDSEYPRVDGKLSISCYFRAIDNCYNRYAKTFEKKYGKTFSLDQVDYALFHSPYNKLVQKSFGRMLYNDFLNNKNDPRYASLEAYKNVKPEDTYFDSTLEKALTALTKNDYANKVAPTTLLAKQLGNTYCGSTYSGLLSLLDDKSNELVGKRVLTFSYGSGLAASAFSFKVEKPIDNIVEKVDLKNRLAKRVRVEPEIFTEKLSLRETRHNLKNYVPSDSTSNMFPGSFYLSSVDNAGIRKYDRAYSTSAFVGAFQRRQQISQSSIKSMNLFRATKSVLLCLKK</sequence>
<keyword evidence="9" id="KW-1185">Reference proteome</keyword>
<feature type="domain" description="Hydroxymethylglutaryl-coenzyme A synthase C-terminal" evidence="7">
    <location>
        <begin position="177"/>
        <end position="442"/>
    </location>
</feature>
<dbReference type="Pfam" id="PF08540">
    <property type="entry name" value="HMG_CoA_synt_C"/>
    <property type="match status" value="1"/>
</dbReference>
<comment type="catalytic activity">
    <reaction evidence="5">
        <text>acetoacetyl-CoA + acetyl-CoA + H2O = (3S)-3-hydroxy-3-methylglutaryl-CoA + CoA + H(+)</text>
        <dbReference type="Rhea" id="RHEA:10188"/>
        <dbReference type="ChEBI" id="CHEBI:15377"/>
        <dbReference type="ChEBI" id="CHEBI:15378"/>
        <dbReference type="ChEBI" id="CHEBI:43074"/>
        <dbReference type="ChEBI" id="CHEBI:57286"/>
        <dbReference type="ChEBI" id="CHEBI:57287"/>
        <dbReference type="ChEBI" id="CHEBI:57288"/>
        <dbReference type="EC" id="2.3.3.10"/>
    </reaction>
</comment>
<dbReference type="PANTHER" id="PTHR43323">
    <property type="entry name" value="3-HYDROXY-3-METHYLGLUTARYL COENZYME A SYNTHASE"/>
    <property type="match status" value="1"/>
</dbReference>
<reference evidence="8 9" key="1">
    <citation type="submission" date="2023-11" db="EMBL/GenBank/DDBJ databases">
        <title>Dfirmibasis_genome.</title>
        <authorList>
            <person name="Edelbroek B."/>
            <person name="Kjellin J."/>
            <person name="Jerlstrom-Hultqvist J."/>
            <person name="Soderbom F."/>
        </authorList>
    </citation>
    <scope>NUCLEOTIDE SEQUENCE [LARGE SCALE GENOMIC DNA]</scope>
    <source>
        <strain evidence="8 9">TNS-C-14</strain>
    </source>
</reference>
<dbReference type="GO" id="GO:0006084">
    <property type="term" value="P:acetyl-CoA metabolic process"/>
    <property type="evidence" value="ECO:0007669"/>
    <property type="project" value="InterPro"/>
</dbReference>
<dbReference type="EMBL" id="JAVFKY010000003">
    <property type="protein sequence ID" value="KAK5578878.1"/>
    <property type="molecule type" value="Genomic_DNA"/>
</dbReference>
<protein>
    <recommendedName>
        <fullName evidence="5">Hydroxymethylglutaryl-CoA synthase</fullName>
        <shortName evidence="5">HMG-CoA synthase</shortName>
        <ecNumber evidence="5">2.3.3.10</ecNumber>
    </recommendedName>
    <alternativeName>
        <fullName evidence="5">3-hydroxy-3-methylglutaryl coenzyme A synthase</fullName>
    </alternativeName>
</protein>
<evidence type="ECO:0000259" key="6">
    <source>
        <dbReference type="Pfam" id="PF01154"/>
    </source>
</evidence>
<feature type="binding site" evidence="4">
    <location>
        <position position="211"/>
    </location>
    <ligand>
        <name>CoA</name>
        <dbReference type="ChEBI" id="CHEBI:57287"/>
    </ligand>
</feature>
<evidence type="ECO:0000256" key="5">
    <source>
        <dbReference type="RuleBase" id="RU364071"/>
    </source>
</evidence>
<feature type="active site" description="Proton donor/acceptor" evidence="3">
    <location>
        <position position="249"/>
    </location>
</feature>
<comment type="similarity">
    <text evidence="1 5">Belongs to the thiolase-like superfamily. HMG-CoA synthase family.</text>
</comment>
<dbReference type="InterPro" id="IPR016039">
    <property type="entry name" value="Thiolase-like"/>
</dbReference>
<dbReference type="PANTHER" id="PTHR43323:SF14">
    <property type="entry name" value="HYDROXYMETHYLGLUTARYL-COA SYNTHASE A"/>
    <property type="match status" value="1"/>
</dbReference>
<feature type="active site" description="Acyl-thioester intermediate" evidence="3">
    <location>
        <position position="119"/>
    </location>
</feature>
<dbReference type="NCBIfam" id="TIGR01833">
    <property type="entry name" value="HMG-CoA-S_euk"/>
    <property type="match status" value="1"/>
</dbReference>
<evidence type="ECO:0000256" key="2">
    <source>
        <dbReference type="ARBA" id="ARBA00022679"/>
    </source>
</evidence>
<evidence type="ECO:0000259" key="7">
    <source>
        <dbReference type="Pfam" id="PF08540"/>
    </source>
</evidence>
<comment type="caution">
    <text evidence="8">The sequence shown here is derived from an EMBL/GenBank/DDBJ whole genome shotgun (WGS) entry which is preliminary data.</text>
</comment>
<accession>A0AAN7U0L9</accession>
<dbReference type="AlphaFoldDB" id="A0AAN7U0L9"/>
<comment type="pathway">
    <text evidence="5">Metabolic intermediate biosynthesis; (R)-mevalonate biosynthesis; (R)-mevalonate from acetyl-CoA: step 2/3.</text>
</comment>
<feature type="binding site" evidence="4">
    <location>
        <position position="258"/>
    </location>
    <ligand>
        <name>CoA</name>
        <dbReference type="ChEBI" id="CHEBI:57287"/>
    </ligand>
</feature>
<keyword evidence="5" id="KW-1207">Sterol metabolism</keyword>
<dbReference type="GO" id="GO:0016126">
    <property type="term" value="P:sterol biosynthetic process"/>
    <property type="evidence" value="ECO:0007669"/>
    <property type="project" value="UniProtKB-KW"/>
</dbReference>
<dbReference type="InterPro" id="IPR010122">
    <property type="entry name" value="HMG_CoA_synthase_euk"/>
</dbReference>
<proteinExistence type="inferred from homology"/>
<evidence type="ECO:0000313" key="8">
    <source>
        <dbReference type="EMBL" id="KAK5578878.1"/>
    </source>
</evidence>
<organism evidence="8 9">
    <name type="scientific">Dictyostelium firmibasis</name>
    <dbReference type="NCBI Taxonomy" id="79012"/>
    <lineage>
        <taxon>Eukaryota</taxon>
        <taxon>Amoebozoa</taxon>
        <taxon>Evosea</taxon>
        <taxon>Eumycetozoa</taxon>
        <taxon>Dictyostelia</taxon>
        <taxon>Dictyosteliales</taxon>
        <taxon>Dictyosteliaceae</taxon>
        <taxon>Dictyostelium</taxon>
    </lineage>
</organism>
<evidence type="ECO:0000313" key="9">
    <source>
        <dbReference type="Proteomes" id="UP001344447"/>
    </source>
</evidence>
<keyword evidence="5" id="KW-0444">Lipid biosynthesis</keyword>
<gene>
    <name evidence="8" type="ORF">RB653_008553</name>
</gene>